<reference evidence="2" key="2">
    <citation type="journal article" date="2021" name="Int. J. Syst. Evol. Microbiol.">
        <title>Phylogenomic analysis of Anabaenopsis elenkinii (Nostocales, Cyanobacteria).</title>
        <authorList>
            <person name="Delbaje E."/>
            <person name="Andreote A.P.D."/>
            <person name="Pellegrinetti T.A."/>
            <person name="Cruz R.B."/>
            <person name="Branco L.H.Z."/>
            <person name="Fiore M.F."/>
        </authorList>
    </citation>
    <scope>NUCLEOTIDE SEQUENCE</scope>
    <source>
        <strain evidence="2">CCIBt3563</strain>
    </source>
</reference>
<feature type="domain" description="Rhodanese" evidence="1">
    <location>
        <begin position="19"/>
        <end position="108"/>
    </location>
</feature>
<dbReference type="RefSeq" id="WP_200989500.1">
    <property type="nucleotide sequence ID" value="NZ_CP063311.1"/>
</dbReference>
<dbReference type="CDD" id="cd00158">
    <property type="entry name" value="RHOD"/>
    <property type="match status" value="1"/>
</dbReference>
<dbReference type="InterPro" id="IPR001763">
    <property type="entry name" value="Rhodanese-like_dom"/>
</dbReference>
<evidence type="ECO:0000313" key="2">
    <source>
        <dbReference type="EMBL" id="QOV23970.1"/>
    </source>
</evidence>
<dbReference type="EMBL" id="CP063311">
    <property type="protein sequence ID" value="QOV23970.1"/>
    <property type="molecule type" value="Genomic_DNA"/>
</dbReference>
<dbReference type="InterPro" id="IPR050229">
    <property type="entry name" value="GlpE_sulfurtransferase"/>
</dbReference>
<dbReference type="AlphaFoldDB" id="A0A7S6U051"/>
<dbReference type="PROSITE" id="PS50206">
    <property type="entry name" value="RHODANESE_3"/>
    <property type="match status" value="1"/>
</dbReference>
<dbReference type="KEGG" id="aee:IM676_06775"/>
<evidence type="ECO:0000259" key="1">
    <source>
        <dbReference type="PROSITE" id="PS50206"/>
    </source>
</evidence>
<organism evidence="2 4">
    <name type="scientific">Anabaenopsis elenkinii CCIBt3563</name>
    <dbReference type="NCBI Taxonomy" id="2779889"/>
    <lineage>
        <taxon>Bacteria</taxon>
        <taxon>Bacillati</taxon>
        <taxon>Cyanobacteriota</taxon>
        <taxon>Cyanophyceae</taxon>
        <taxon>Nostocales</taxon>
        <taxon>Nodulariaceae</taxon>
        <taxon>Anabaenopsis</taxon>
    </lineage>
</organism>
<dbReference type="Proteomes" id="UP000593846">
    <property type="component" value="Chromosome"/>
</dbReference>
<dbReference type="Pfam" id="PF00581">
    <property type="entry name" value="Rhodanese"/>
    <property type="match status" value="1"/>
</dbReference>
<accession>A0A7S6U051</accession>
<dbReference type="PANTHER" id="PTHR43031:SF1">
    <property type="entry name" value="PYRIDINE NUCLEOTIDE-DISULPHIDE OXIDOREDUCTASE"/>
    <property type="match status" value="1"/>
</dbReference>
<evidence type="ECO:0000313" key="4">
    <source>
        <dbReference type="Proteomes" id="UP000593846"/>
    </source>
</evidence>
<dbReference type="Gene3D" id="3.40.250.10">
    <property type="entry name" value="Rhodanese-like domain"/>
    <property type="match status" value="1"/>
</dbReference>
<gene>
    <name evidence="2" type="ORF">IM676_06755</name>
    <name evidence="3" type="ORF">IM676_06775</name>
</gene>
<dbReference type="SMART" id="SM00450">
    <property type="entry name" value="RHOD"/>
    <property type="match status" value="1"/>
</dbReference>
<dbReference type="InterPro" id="IPR036873">
    <property type="entry name" value="Rhodanese-like_dom_sf"/>
</dbReference>
<sequence length="111" mass="12296">MNSDLSSEVHDLKFRLEWGQPGFTIIDVRDRHTYNQSRITGAIPIPLNELVERAKSTLHKDRHIYIYGNEDTQAGYAVQLLRAAGFTNVIHIHGGLSAWITVGGAIEGIAA</sequence>
<dbReference type="PANTHER" id="PTHR43031">
    <property type="entry name" value="FAD-DEPENDENT OXIDOREDUCTASE"/>
    <property type="match status" value="1"/>
</dbReference>
<dbReference type="SUPFAM" id="SSF52821">
    <property type="entry name" value="Rhodanese/Cell cycle control phosphatase"/>
    <property type="match status" value="1"/>
</dbReference>
<keyword evidence="4" id="KW-1185">Reference proteome</keyword>
<dbReference type="KEGG" id="aee:IM676_06755"/>
<name>A0A7S6U051_9CYAN</name>
<evidence type="ECO:0000313" key="3">
    <source>
        <dbReference type="EMBL" id="QOV23973.1"/>
    </source>
</evidence>
<proteinExistence type="predicted"/>
<dbReference type="EMBL" id="CP063311">
    <property type="protein sequence ID" value="QOV23973.1"/>
    <property type="molecule type" value="Genomic_DNA"/>
</dbReference>
<reference evidence="4" key="1">
    <citation type="submission" date="2020-10" db="EMBL/GenBank/DDBJ databases">
        <title>Genome-based taxonomic classification of the species Anabaenopsis elenkinii.</title>
        <authorList>
            <person name="Delbaje E."/>
            <person name="Andreote A.P.D."/>
            <person name="Pellegrinetti T.A."/>
            <person name="Cruz R.B."/>
            <person name="Branco L.H.Z."/>
            <person name="Fiore M.F."/>
        </authorList>
    </citation>
    <scope>NUCLEOTIDE SEQUENCE [LARGE SCALE GENOMIC DNA]</scope>
    <source>
        <strain evidence="4">CCIBt3563</strain>
    </source>
</reference>
<protein>
    <submittedName>
        <fullName evidence="2">Rhodanese-like domain-containing protein</fullName>
    </submittedName>
</protein>